<gene>
    <name evidence="3" type="ORF">R3P38DRAFT_2522220</name>
</gene>
<organism evidence="3 4">
    <name type="scientific">Favolaschia claudopus</name>
    <dbReference type="NCBI Taxonomy" id="2862362"/>
    <lineage>
        <taxon>Eukaryota</taxon>
        <taxon>Fungi</taxon>
        <taxon>Dikarya</taxon>
        <taxon>Basidiomycota</taxon>
        <taxon>Agaricomycotina</taxon>
        <taxon>Agaricomycetes</taxon>
        <taxon>Agaricomycetidae</taxon>
        <taxon>Agaricales</taxon>
        <taxon>Marasmiineae</taxon>
        <taxon>Mycenaceae</taxon>
        <taxon>Favolaschia</taxon>
    </lineage>
</organism>
<dbReference type="SUPFAM" id="SSF56112">
    <property type="entry name" value="Protein kinase-like (PK-like)"/>
    <property type="match status" value="1"/>
</dbReference>
<dbReference type="Gene3D" id="1.10.510.10">
    <property type="entry name" value="Transferase(Phosphotransferase) domain 1"/>
    <property type="match status" value="1"/>
</dbReference>
<feature type="region of interest" description="Disordered" evidence="1">
    <location>
        <begin position="608"/>
        <end position="682"/>
    </location>
</feature>
<protein>
    <recommendedName>
        <fullName evidence="2">Protein kinase domain-containing protein</fullName>
    </recommendedName>
</protein>
<feature type="compositionally biased region" description="Acidic residues" evidence="1">
    <location>
        <begin position="465"/>
        <end position="496"/>
    </location>
</feature>
<keyword evidence="4" id="KW-1185">Reference proteome</keyword>
<feature type="region of interest" description="Disordered" evidence="1">
    <location>
        <begin position="457"/>
        <end position="558"/>
    </location>
</feature>
<accession>A0AAW0BZF1</accession>
<dbReference type="InterPro" id="IPR000719">
    <property type="entry name" value="Prot_kinase_dom"/>
</dbReference>
<feature type="domain" description="Protein kinase" evidence="2">
    <location>
        <begin position="660"/>
        <end position="897"/>
    </location>
</feature>
<feature type="region of interest" description="Disordered" evidence="1">
    <location>
        <begin position="24"/>
        <end position="52"/>
    </location>
</feature>
<feature type="compositionally biased region" description="Low complexity" evidence="1">
    <location>
        <begin position="627"/>
        <end position="670"/>
    </location>
</feature>
<feature type="compositionally biased region" description="Basic residues" evidence="1">
    <location>
        <begin position="540"/>
        <end position="550"/>
    </location>
</feature>
<dbReference type="Proteomes" id="UP001362999">
    <property type="component" value="Unassembled WGS sequence"/>
</dbReference>
<evidence type="ECO:0000313" key="4">
    <source>
        <dbReference type="Proteomes" id="UP001362999"/>
    </source>
</evidence>
<name>A0AAW0BZF1_9AGAR</name>
<evidence type="ECO:0000313" key="3">
    <source>
        <dbReference type="EMBL" id="KAK7031586.1"/>
    </source>
</evidence>
<proteinExistence type="predicted"/>
<feature type="compositionally biased region" description="Basic and acidic residues" evidence="1">
    <location>
        <begin position="30"/>
        <end position="47"/>
    </location>
</feature>
<sequence length="897" mass="98922">MNEHENPVIQKIVQYLGRPLDPLQFGPTHVRSDHTRSHSEYDEHLPDGRQPQNFGFNPRLHTIIQETYIEKLEECVGQWQPEDLDPLFSGLARQLQDIVPDEVVDETTVTTLSDRIGTIAGDFATLGCFKVDRGDLLNYRSAFHVFSSGETNTKADRLVGCRYKGDEHKWGSLWKKITEPTDIRHPFFKVLFPEEYKNILAARPLAFLGILIIIWCSVRGHLRNFWPGNPCNDCDKFRKSHEFQNARKNLEFDPIDGPSIADLFVGTDLPALRKEILRVLKLDAKHIEKCDIPPELVGPHIPPEMLAMDEAQGDVNDEGVTGTALLKRKFTEMATGRVDNVRIYKERLDSALGLAAVELGFTLQQEIALRKWVVQGAYFIVQLVAHMNRHEAVYGRISCHNYDMVFVRQKATQTLVVSNVLENTDGPILRSAALTVCAYKDAVERFDRTPEEHRVWLDPFHIEAESEDEEDAEANEESTDDELDLIDSSGDSDGDNDNGQGGGSNRRRGGGGGAGEGSRGQQGGSGGEQGGHTDQQRSTSRGKGKGRQGRPGRGTQDADSIDELHLAFRAPQQKLWTNGFTYYERISAPTVTAAPGLRFADIFDVDGSRNRGASFEHGRPTTPPMKSSNISRGSVRSISSIPSLSGTVATAASSSPPATPSTTSSFPTGSKESSPLSKKRTNYSPYTKKIAVGDVQVDPLKTTPPKIQCAGVFIENGLNERMDRPTVWSGQLILEDGTDDVSPIPIVAKIAIVEEKGGDENDDEAEESVTLLRHEGFIYELLAKAALSGIPRYYGAFDNGLGTVVLILGVGGQKLNSFKKLSREQRHKLLATAERLHQAGIVHNDLEPCNVVQDSSGEVKIIDFDMAVDGHRCPGMSDCEELAKFAKALALDHDAEH</sequence>
<feature type="compositionally biased region" description="Gly residues" evidence="1">
    <location>
        <begin position="499"/>
        <end position="530"/>
    </location>
</feature>
<dbReference type="InterPro" id="IPR011009">
    <property type="entry name" value="Kinase-like_dom_sf"/>
</dbReference>
<dbReference type="GO" id="GO:0005524">
    <property type="term" value="F:ATP binding"/>
    <property type="evidence" value="ECO:0007669"/>
    <property type="project" value="InterPro"/>
</dbReference>
<evidence type="ECO:0000259" key="2">
    <source>
        <dbReference type="PROSITE" id="PS50011"/>
    </source>
</evidence>
<dbReference type="EMBL" id="JAWWNJ010000024">
    <property type="protein sequence ID" value="KAK7031586.1"/>
    <property type="molecule type" value="Genomic_DNA"/>
</dbReference>
<evidence type="ECO:0000256" key="1">
    <source>
        <dbReference type="SAM" id="MobiDB-lite"/>
    </source>
</evidence>
<dbReference type="AlphaFoldDB" id="A0AAW0BZF1"/>
<feature type="compositionally biased region" description="Basic and acidic residues" evidence="1">
    <location>
        <begin position="608"/>
        <end position="619"/>
    </location>
</feature>
<comment type="caution">
    <text evidence="3">The sequence shown here is derived from an EMBL/GenBank/DDBJ whole genome shotgun (WGS) entry which is preliminary data.</text>
</comment>
<reference evidence="3 4" key="1">
    <citation type="journal article" date="2024" name="J Genomics">
        <title>Draft genome sequencing and assembly of Favolaschia claudopus CIRM-BRFM 2984 isolated from oak limbs.</title>
        <authorList>
            <person name="Navarro D."/>
            <person name="Drula E."/>
            <person name="Chaduli D."/>
            <person name="Cazenave R."/>
            <person name="Ahrendt S."/>
            <person name="Wang J."/>
            <person name="Lipzen A."/>
            <person name="Daum C."/>
            <person name="Barry K."/>
            <person name="Grigoriev I.V."/>
            <person name="Favel A."/>
            <person name="Rosso M.N."/>
            <person name="Martin F."/>
        </authorList>
    </citation>
    <scope>NUCLEOTIDE SEQUENCE [LARGE SCALE GENOMIC DNA]</scope>
    <source>
        <strain evidence="3 4">CIRM-BRFM 2984</strain>
    </source>
</reference>
<dbReference type="PROSITE" id="PS50011">
    <property type="entry name" value="PROTEIN_KINASE_DOM"/>
    <property type="match status" value="1"/>
</dbReference>
<dbReference type="GO" id="GO:0004672">
    <property type="term" value="F:protein kinase activity"/>
    <property type="evidence" value="ECO:0007669"/>
    <property type="project" value="InterPro"/>
</dbReference>